<dbReference type="PANTHER" id="PTHR11592">
    <property type="entry name" value="GLUTATHIONE PEROXIDASE"/>
    <property type="match status" value="1"/>
</dbReference>
<dbReference type="PROSITE" id="PS51355">
    <property type="entry name" value="GLUTATHIONE_PEROXID_3"/>
    <property type="match status" value="1"/>
</dbReference>
<dbReference type="PROSITE" id="PS00460">
    <property type="entry name" value="GLUTATHIONE_PEROXID_1"/>
    <property type="match status" value="1"/>
</dbReference>
<dbReference type="PANTHER" id="PTHR11592:SF78">
    <property type="entry name" value="GLUTATHIONE PEROXIDASE"/>
    <property type="match status" value="1"/>
</dbReference>
<dbReference type="InterPro" id="IPR013766">
    <property type="entry name" value="Thioredoxin_domain"/>
</dbReference>
<evidence type="ECO:0000259" key="7">
    <source>
        <dbReference type="PROSITE" id="PS51352"/>
    </source>
</evidence>
<feature type="active site" evidence="4">
    <location>
        <position position="71"/>
    </location>
</feature>
<dbReference type="PROSITE" id="PS51352">
    <property type="entry name" value="THIOREDOXIN_2"/>
    <property type="match status" value="1"/>
</dbReference>
<evidence type="ECO:0000313" key="9">
    <source>
        <dbReference type="Proteomes" id="UP000515292"/>
    </source>
</evidence>
<dbReference type="GO" id="GO:0034599">
    <property type="term" value="P:cellular response to oxidative stress"/>
    <property type="evidence" value="ECO:0007669"/>
    <property type="project" value="TreeGrafter"/>
</dbReference>
<evidence type="ECO:0000256" key="1">
    <source>
        <dbReference type="ARBA" id="ARBA00006926"/>
    </source>
</evidence>
<keyword evidence="2 5" id="KW-0575">Peroxidase</keyword>
<dbReference type="InterPro" id="IPR000889">
    <property type="entry name" value="Glutathione_peroxidase"/>
</dbReference>
<feature type="domain" description="Thioredoxin" evidence="7">
    <location>
        <begin position="33"/>
        <end position="194"/>
    </location>
</feature>
<dbReference type="KEGG" id="sand:H3309_13020"/>
<sequence>MRKTALTFGAATAITIGVATALGAFSGTATAQATAPRSAFDFTMTRIDGKPLPLAQYRGKVMLVVNTASFCGFTPQYEGLQKIQTKYAAKGFTVLGVPSGDFMGQEYDDNGKIKEFCETKFGINFPMAEKAVVTGAKAAPFYQWARTQISENNVPKWNFHKFLVGKDGRIIAGFGSRTTPESPEMTKAIEAALKA</sequence>
<dbReference type="GO" id="GO:0004601">
    <property type="term" value="F:peroxidase activity"/>
    <property type="evidence" value="ECO:0007669"/>
    <property type="project" value="UniProtKB-KW"/>
</dbReference>
<evidence type="ECO:0000256" key="6">
    <source>
        <dbReference type="SAM" id="SignalP"/>
    </source>
</evidence>
<evidence type="ECO:0000313" key="8">
    <source>
        <dbReference type="EMBL" id="QMW22269.1"/>
    </source>
</evidence>
<dbReference type="AlphaFoldDB" id="A0A7G5IFX7"/>
<dbReference type="SUPFAM" id="SSF52833">
    <property type="entry name" value="Thioredoxin-like"/>
    <property type="match status" value="1"/>
</dbReference>
<dbReference type="PIRSF" id="PIRSF000303">
    <property type="entry name" value="Glutathion_perox"/>
    <property type="match status" value="1"/>
</dbReference>
<gene>
    <name evidence="8" type="ORF">H3309_13020</name>
</gene>
<proteinExistence type="inferred from homology"/>
<dbReference type="Pfam" id="PF00255">
    <property type="entry name" value="GSHPx"/>
    <property type="match status" value="1"/>
</dbReference>
<reference evidence="8 9" key="1">
    <citation type="submission" date="2020-07" db="EMBL/GenBank/DDBJ databases">
        <title>Complete genome sequence for Sandaracinobacter sp. M6.</title>
        <authorList>
            <person name="Tang Y."/>
            <person name="Liu Q."/>
            <person name="Guo Z."/>
            <person name="Lei P."/>
            <person name="Huang B."/>
        </authorList>
    </citation>
    <scope>NUCLEOTIDE SEQUENCE [LARGE SCALE GENOMIC DNA]</scope>
    <source>
        <strain evidence="8 9">M6</strain>
    </source>
</reference>
<dbReference type="RefSeq" id="WP_182295114.1">
    <property type="nucleotide sequence ID" value="NZ_CP059851.1"/>
</dbReference>
<evidence type="ECO:0000256" key="5">
    <source>
        <dbReference type="RuleBase" id="RU000499"/>
    </source>
</evidence>
<evidence type="ECO:0000256" key="3">
    <source>
        <dbReference type="ARBA" id="ARBA00023002"/>
    </source>
</evidence>
<dbReference type="CDD" id="cd00340">
    <property type="entry name" value="GSH_Peroxidase"/>
    <property type="match status" value="1"/>
</dbReference>
<protein>
    <recommendedName>
        <fullName evidence="5">Glutathione peroxidase</fullName>
    </recommendedName>
</protein>
<name>A0A7G5IFX7_9SPHN</name>
<evidence type="ECO:0000256" key="2">
    <source>
        <dbReference type="ARBA" id="ARBA00022559"/>
    </source>
</evidence>
<dbReference type="PRINTS" id="PR01011">
    <property type="entry name" value="GLUTPROXDASE"/>
</dbReference>
<comment type="similarity">
    <text evidence="1 5">Belongs to the glutathione peroxidase family.</text>
</comment>
<dbReference type="EMBL" id="CP059851">
    <property type="protein sequence ID" value="QMW22269.1"/>
    <property type="molecule type" value="Genomic_DNA"/>
</dbReference>
<evidence type="ECO:0000256" key="4">
    <source>
        <dbReference type="PIRSR" id="PIRSR000303-1"/>
    </source>
</evidence>
<dbReference type="Proteomes" id="UP000515292">
    <property type="component" value="Chromosome"/>
</dbReference>
<feature type="signal peptide" evidence="6">
    <location>
        <begin position="1"/>
        <end position="31"/>
    </location>
</feature>
<dbReference type="Gene3D" id="3.40.30.10">
    <property type="entry name" value="Glutaredoxin"/>
    <property type="match status" value="1"/>
</dbReference>
<accession>A0A7G5IFX7</accession>
<keyword evidence="9" id="KW-1185">Reference proteome</keyword>
<dbReference type="InterPro" id="IPR029759">
    <property type="entry name" value="GPX_AS"/>
</dbReference>
<feature type="chain" id="PRO_5028845653" description="Glutathione peroxidase" evidence="6">
    <location>
        <begin position="32"/>
        <end position="195"/>
    </location>
</feature>
<keyword evidence="3 5" id="KW-0560">Oxidoreductase</keyword>
<dbReference type="InterPro" id="IPR036249">
    <property type="entry name" value="Thioredoxin-like_sf"/>
</dbReference>
<keyword evidence="6" id="KW-0732">Signal</keyword>
<organism evidence="8 9">
    <name type="scientific">Sandaracinobacteroides saxicola</name>
    <dbReference type="NCBI Taxonomy" id="2759707"/>
    <lineage>
        <taxon>Bacteria</taxon>
        <taxon>Pseudomonadati</taxon>
        <taxon>Pseudomonadota</taxon>
        <taxon>Alphaproteobacteria</taxon>
        <taxon>Sphingomonadales</taxon>
        <taxon>Sphingosinicellaceae</taxon>
        <taxon>Sandaracinobacteroides</taxon>
    </lineage>
</organism>